<protein>
    <recommendedName>
        <fullName evidence="5">Peptidase S26 domain-containing protein</fullName>
    </recommendedName>
</protein>
<evidence type="ECO:0000313" key="6">
    <source>
        <dbReference type="EMBL" id="SVC16476.1"/>
    </source>
</evidence>
<dbReference type="EMBL" id="UINC01076885">
    <property type="protein sequence ID" value="SVC16476.1"/>
    <property type="molecule type" value="Genomic_DNA"/>
</dbReference>
<name>A0A382JXN4_9ZZZZ</name>
<dbReference type="GO" id="GO:0006465">
    <property type="term" value="P:signal peptide processing"/>
    <property type="evidence" value="ECO:0007669"/>
    <property type="project" value="InterPro"/>
</dbReference>
<keyword evidence="4" id="KW-0472">Membrane</keyword>
<organism evidence="6">
    <name type="scientific">marine metagenome</name>
    <dbReference type="NCBI Taxonomy" id="408172"/>
    <lineage>
        <taxon>unclassified sequences</taxon>
        <taxon>metagenomes</taxon>
        <taxon>ecological metagenomes</taxon>
    </lineage>
</organism>
<evidence type="ECO:0000256" key="2">
    <source>
        <dbReference type="ARBA" id="ARBA00022670"/>
    </source>
</evidence>
<keyword evidence="3" id="KW-0378">Hydrolase</keyword>
<dbReference type="SUPFAM" id="SSF51306">
    <property type="entry name" value="LexA/Signal peptidase"/>
    <property type="match status" value="1"/>
</dbReference>
<dbReference type="Gene3D" id="2.10.109.10">
    <property type="entry name" value="Umud Fragment, subunit A"/>
    <property type="match status" value="1"/>
</dbReference>
<feature type="transmembrane region" description="Helical" evidence="4">
    <location>
        <begin position="6"/>
        <end position="28"/>
    </location>
</feature>
<reference evidence="6" key="1">
    <citation type="submission" date="2018-05" db="EMBL/GenBank/DDBJ databases">
        <authorList>
            <person name="Lanie J.A."/>
            <person name="Ng W.-L."/>
            <person name="Kazmierczak K.M."/>
            <person name="Andrzejewski T.M."/>
            <person name="Davidsen T.M."/>
            <person name="Wayne K.J."/>
            <person name="Tettelin H."/>
            <person name="Glass J.I."/>
            <person name="Rusch D."/>
            <person name="Podicherti R."/>
            <person name="Tsui H.-C.T."/>
            <person name="Winkler M.E."/>
        </authorList>
    </citation>
    <scope>NUCLEOTIDE SEQUENCE</scope>
</reference>
<dbReference type="PANTHER" id="PTHR43390">
    <property type="entry name" value="SIGNAL PEPTIDASE I"/>
    <property type="match status" value="1"/>
</dbReference>
<dbReference type="GO" id="GO:0016020">
    <property type="term" value="C:membrane"/>
    <property type="evidence" value="ECO:0007669"/>
    <property type="project" value="InterPro"/>
</dbReference>
<gene>
    <name evidence="6" type="ORF">METZ01_LOCUS269330</name>
</gene>
<keyword evidence="4" id="KW-1133">Transmembrane helix</keyword>
<dbReference type="AlphaFoldDB" id="A0A382JXN4"/>
<accession>A0A382JXN4</accession>
<comment type="similarity">
    <text evidence="1">Belongs to the peptidase S26 family.</text>
</comment>
<proteinExistence type="inferred from homology"/>
<dbReference type="NCBIfam" id="TIGR02227">
    <property type="entry name" value="sigpep_I_bact"/>
    <property type="match status" value="1"/>
</dbReference>
<evidence type="ECO:0000256" key="3">
    <source>
        <dbReference type="ARBA" id="ARBA00022801"/>
    </source>
</evidence>
<dbReference type="InterPro" id="IPR000223">
    <property type="entry name" value="Pept_S26A_signal_pept_1"/>
</dbReference>
<feature type="non-terminal residue" evidence="6">
    <location>
        <position position="1"/>
    </location>
</feature>
<evidence type="ECO:0000256" key="4">
    <source>
        <dbReference type="SAM" id="Phobius"/>
    </source>
</evidence>
<dbReference type="PROSITE" id="PS00501">
    <property type="entry name" value="SPASE_I_1"/>
    <property type="match status" value="1"/>
</dbReference>
<dbReference type="GO" id="GO:0004252">
    <property type="term" value="F:serine-type endopeptidase activity"/>
    <property type="evidence" value="ECO:0007669"/>
    <property type="project" value="InterPro"/>
</dbReference>
<dbReference type="Pfam" id="PF10502">
    <property type="entry name" value="Peptidase_S26"/>
    <property type="match status" value="1"/>
</dbReference>
<keyword evidence="2" id="KW-0645">Protease</keyword>
<feature type="domain" description="Peptidase S26" evidence="5">
    <location>
        <begin position="24"/>
        <end position="170"/>
    </location>
</feature>
<evidence type="ECO:0000256" key="1">
    <source>
        <dbReference type="ARBA" id="ARBA00009370"/>
    </source>
</evidence>
<dbReference type="CDD" id="cd06530">
    <property type="entry name" value="S26_SPase_I"/>
    <property type="match status" value="1"/>
</dbReference>
<evidence type="ECO:0000259" key="5">
    <source>
        <dbReference type="Pfam" id="PF10502"/>
    </source>
</evidence>
<dbReference type="InterPro" id="IPR019756">
    <property type="entry name" value="Pept_S26A_signal_pept_1_Ser-AS"/>
</dbReference>
<dbReference type="PRINTS" id="PR00727">
    <property type="entry name" value="LEADERPTASE"/>
</dbReference>
<dbReference type="PANTHER" id="PTHR43390:SF1">
    <property type="entry name" value="CHLOROPLAST PROCESSING PEPTIDASE"/>
    <property type="match status" value="1"/>
</dbReference>
<dbReference type="InterPro" id="IPR019533">
    <property type="entry name" value="Peptidase_S26"/>
</dbReference>
<keyword evidence="4" id="KW-0812">Transmembrane</keyword>
<dbReference type="InterPro" id="IPR036286">
    <property type="entry name" value="LexA/Signal_pep-like_sf"/>
</dbReference>
<sequence>VDGDAWVWLGYCGGLVHYRSAMFFYLMLVRILTSRPYKIEGDSMLPALINGQYVLLTRASSSSRPLQRGDIVVHRHPIGLEGIYVKRIIGLPDEHVRLDSGQIYINDAHLEENHPDYDPASDDPTINEWWNGSDEYVVMGDNRRESHDDSRAFGAVPGERILGRVWFRYWPPKAWGIL</sequence>